<evidence type="ECO:0000256" key="10">
    <source>
        <dbReference type="ARBA" id="ARBA00023136"/>
    </source>
</evidence>
<dbReference type="InterPro" id="IPR050635">
    <property type="entry name" value="ATPase_protein_8"/>
</dbReference>
<evidence type="ECO:0000256" key="12">
    <source>
        <dbReference type="ARBA" id="ARBA00053067"/>
    </source>
</evidence>
<evidence type="ECO:0000256" key="14">
    <source>
        <dbReference type="RuleBase" id="RU003661"/>
    </source>
</evidence>
<evidence type="ECO:0000256" key="11">
    <source>
        <dbReference type="ARBA" id="ARBA00023310"/>
    </source>
</evidence>
<accession>D3KRV0</accession>
<evidence type="ECO:0000256" key="7">
    <source>
        <dbReference type="ARBA" id="ARBA00022989"/>
    </source>
</evidence>
<evidence type="ECO:0000256" key="5">
    <source>
        <dbReference type="ARBA" id="ARBA00022692"/>
    </source>
</evidence>
<name>D3KRV0_9TELE</name>
<dbReference type="GO" id="GO:0045259">
    <property type="term" value="C:proton-transporting ATP synthase complex"/>
    <property type="evidence" value="ECO:0007669"/>
    <property type="project" value="UniProtKB-KW"/>
</dbReference>
<evidence type="ECO:0000256" key="3">
    <source>
        <dbReference type="ARBA" id="ARBA00022448"/>
    </source>
</evidence>
<dbReference type="PANTHER" id="PTHR39937:SF1">
    <property type="entry name" value="ATP SYNTHASE PROTEIN 8"/>
    <property type="match status" value="1"/>
</dbReference>
<keyword evidence="6 14" id="KW-0375">Hydrogen ion transport</keyword>
<evidence type="ECO:0000256" key="9">
    <source>
        <dbReference type="ARBA" id="ARBA00023128"/>
    </source>
</evidence>
<keyword evidence="16" id="KW-0732">Signal</keyword>
<evidence type="ECO:0000256" key="16">
    <source>
        <dbReference type="SAM" id="SignalP"/>
    </source>
</evidence>
<dbReference type="EMBL" id="AB282844">
    <property type="protein sequence ID" value="BAI77187.1"/>
    <property type="molecule type" value="Genomic_DNA"/>
</dbReference>
<feature type="region of interest" description="Disordered" evidence="15">
    <location>
        <begin position="34"/>
        <end position="55"/>
    </location>
</feature>
<evidence type="ECO:0000256" key="6">
    <source>
        <dbReference type="ARBA" id="ARBA00022781"/>
    </source>
</evidence>
<protein>
    <recommendedName>
        <fullName evidence="14">ATP synthase complex subunit 8</fullName>
    </recommendedName>
</protein>
<proteinExistence type="inferred from homology"/>
<feature type="signal peptide" evidence="16">
    <location>
        <begin position="1"/>
        <end position="30"/>
    </location>
</feature>
<dbReference type="AlphaFoldDB" id="D3KRV0"/>
<dbReference type="GO" id="GO:0015078">
    <property type="term" value="F:proton transmembrane transporter activity"/>
    <property type="evidence" value="ECO:0007669"/>
    <property type="project" value="InterPro"/>
</dbReference>
<evidence type="ECO:0000256" key="8">
    <source>
        <dbReference type="ARBA" id="ARBA00023065"/>
    </source>
</evidence>
<dbReference type="GO" id="GO:0015986">
    <property type="term" value="P:proton motive force-driven ATP synthesis"/>
    <property type="evidence" value="ECO:0007669"/>
    <property type="project" value="InterPro"/>
</dbReference>
<evidence type="ECO:0000313" key="17">
    <source>
        <dbReference type="EMBL" id="BAI77187.1"/>
    </source>
</evidence>
<keyword evidence="7" id="KW-1133">Transmembrane helix</keyword>
<comment type="function">
    <text evidence="12">Subunit 8, of the mitochondrial membrane ATP synthase complex (F(1)F(0) ATP synthase or Complex V) that produces ATP from ADP in the presence of a proton gradient across the membrane which is generated by electron transport complexes of the respiratory chain. ATP synthase complex consist of a soluble F(1) head domain - the catalytic core - and a membrane F(1) domain - the membrane proton channel. These two domains are linked by a central stalk rotating inside the F(1) region and a stationary peripheral stalk. During catalysis, ATP synthesis in the catalytic domain of F(1) is coupled via a rotary mechanism of the central stalk subunits to proton translocation. In vivo, can only synthesize ATP although its ATP hydrolase activity can be activated artificially in vitro. Part of the complex F(0) domain.</text>
</comment>
<comment type="subcellular location">
    <subcellularLocation>
        <location evidence="1 14">Mitochondrion membrane</location>
        <topology evidence="1 14">Single-pass membrane protein</topology>
    </subcellularLocation>
</comment>
<dbReference type="GO" id="GO:0031966">
    <property type="term" value="C:mitochondrial membrane"/>
    <property type="evidence" value="ECO:0007669"/>
    <property type="project" value="UniProtKB-SubCell"/>
</dbReference>
<keyword evidence="11" id="KW-0066">ATP synthesis</keyword>
<geneLocation type="mitochondrion" evidence="17"/>
<keyword evidence="4 14" id="KW-0138">CF(0)</keyword>
<organism evidence="17">
    <name type="scientific">Puck pinnata</name>
    <dbReference type="NCBI Taxonomy" id="412637"/>
    <lineage>
        <taxon>Eukaryota</taxon>
        <taxon>Metazoa</taxon>
        <taxon>Chordata</taxon>
        <taxon>Craniata</taxon>
        <taxon>Vertebrata</taxon>
        <taxon>Euteleostomi</taxon>
        <taxon>Actinopterygii</taxon>
        <taxon>Neopterygii</taxon>
        <taxon>Teleostei</taxon>
        <taxon>Neoteleostei</taxon>
        <taxon>Acanthomorphata</taxon>
        <taxon>Eupercaria</taxon>
        <taxon>Lophiiformes</taxon>
        <taxon>Ceratioidei</taxon>
        <taxon>Oneirodidae</taxon>
        <taxon>Puck</taxon>
    </lineage>
</organism>
<comment type="subunit">
    <text evidence="13">Component of the ATP synthase complex composed at least of ATP5F1A/subunit alpha, ATP5F1B/subunit beta, ATP5MC1/subunit c (homooctomer), MT-ATP6/subunit a, MT-ATP8/subunit 8, ATP5ME/subunit e, ATP5MF/subunit f, ATP5MG/subunit g, ATP5MK/subunit k, ATP5MJ/subunit j, ATP5F1C/subunit gamma, ATP5F1D/subunit delta, ATP5F1E/subunit epsilon, ATP5PF/subunit F6, ATP5PB/subunit b, ATP5PD/subunit d, ATP5PO/subunit OSCP. ATP synthase complex consists of a soluble F(1) head domain (subunits alpha(3) and beta(3)) - the catalytic core - and a membrane F(0) domain - the membrane proton channel (subunits c, a, 8, e, f, g, k and j). These two domains are linked by a central stalk (subunits gamma, delta, and epsilon) rotating inside the F1 region and a stationary peripheral stalk (subunits F6, b, d, and OSCP).</text>
</comment>
<evidence type="ECO:0000256" key="15">
    <source>
        <dbReference type="SAM" id="MobiDB-lite"/>
    </source>
</evidence>
<gene>
    <name evidence="17" type="primary">ATPase 8</name>
</gene>
<feature type="compositionally biased region" description="Polar residues" evidence="15">
    <location>
        <begin position="38"/>
        <end position="55"/>
    </location>
</feature>
<dbReference type="Pfam" id="PF00895">
    <property type="entry name" value="ATP-synt_8"/>
    <property type="match status" value="1"/>
</dbReference>
<evidence type="ECO:0000256" key="13">
    <source>
        <dbReference type="ARBA" id="ARBA00064647"/>
    </source>
</evidence>
<comment type="similarity">
    <text evidence="2 14">Belongs to the ATPase protein 8 family.</text>
</comment>
<dbReference type="PANTHER" id="PTHR39937">
    <property type="entry name" value="ATP SYNTHASE PROTEIN 8"/>
    <property type="match status" value="1"/>
</dbReference>
<dbReference type="InterPro" id="IPR001421">
    <property type="entry name" value="ATP8_metazoa"/>
</dbReference>
<sequence length="55" mass="6396">MPQLNPAPWFAILVFSWLIFLTILPPKVLGHTFPNAPNPETTETSKTQPWTWPWH</sequence>
<keyword evidence="9 14" id="KW-0496">Mitochondrion</keyword>
<reference evidence="17" key="1">
    <citation type="journal article" date="2010" name="BMC Evol. Biol.">
        <title>Evolutionary history of anglerfishes (Teleostei: Lophiiformes): a mitogenomic perspective.</title>
        <authorList>
            <person name="Miya M."/>
            <person name="Pietsch T.W."/>
            <person name="Orr J.W."/>
            <person name="Arnold R.J."/>
            <person name="Satoh T.P."/>
            <person name="Shedlock A.M."/>
            <person name="Ho H.-C."/>
            <person name="Shimazaki M."/>
            <person name="Yabe M."/>
            <person name="Nishida M."/>
        </authorList>
    </citation>
    <scope>NUCLEOTIDE SEQUENCE</scope>
</reference>
<keyword evidence="10" id="KW-0472">Membrane</keyword>
<keyword evidence="3 14" id="KW-0813">Transport</keyword>
<evidence type="ECO:0000256" key="1">
    <source>
        <dbReference type="ARBA" id="ARBA00004304"/>
    </source>
</evidence>
<evidence type="ECO:0000256" key="4">
    <source>
        <dbReference type="ARBA" id="ARBA00022547"/>
    </source>
</evidence>
<evidence type="ECO:0000256" key="2">
    <source>
        <dbReference type="ARBA" id="ARBA00008892"/>
    </source>
</evidence>
<feature type="chain" id="PRO_5003046872" description="ATP synthase complex subunit 8" evidence="16">
    <location>
        <begin position="31"/>
        <end position="55"/>
    </location>
</feature>
<keyword evidence="5 14" id="KW-0812">Transmembrane</keyword>
<keyword evidence="8 14" id="KW-0406">Ion transport</keyword>